<dbReference type="CDD" id="cd00586">
    <property type="entry name" value="4HBT"/>
    <property type="match status" value="1"/>
</dbReference>
<accession>A0A1X6YKV6</accession>
<sequence length="181" mass="21307">MYPFLRLFWQLFITRNLPRLPLTGTHVSHHFCMPWDIDLWRELNNGRTLTIYDLGRIPLAGRVGLISALRRNRWGLAIAGASVRYRRRIRMFEKIEMRSRAVFWDERFFYIEQSMWKANGDCANHIIYRAAVTGREGIMVPDDVMATMENQEAAPEAPEWVAAWIKADTLRPWPPMQDAQE</sequence>
<dbReference type="PANTHER" id="PTHR12475:SF4">
    <property type="entry name" value="PROTEIN THEM6"/>
    <property type="match status" value="1"/>
</dbReference>
<dbReference type="AlphaFoldDB" id="A0A1X6YKV6"/>
<dbReference type="RefSeq" id="WP_085825825.1">
    <property type="nucleotide sequence ID" value="NZ_FWFJ01000005.1"/>
</dbReference>
<reference evidence="2" key="1">
    <citation type="submission" date="2017-03" db="EMBL/GenBank/DDBJ databases">
        <authorList>
            <person name="Rodrigo-Torres L."/>
            <person name="Arahal R.D."/>
            <person name="Lucena T."/>
        </authorList>
    </citation>
    <scope>NUCLEOTIDE SEQUENCE [LARGE SCALE GENOMIC DNA]</scope>
    <source>
        <strain evidence="2">CECT 8370</strain>
    </source>
</reference>
<evidence type="ECO:0000313" key="1">
    <source>
        <dbReference type="EMBL" id="SLN24014.1"/>
    </source>
</evidence>
<dbReference type="Pfam" id="PF13279">
    <property type="entry name" value="4HBT_2"/>
    <property type="match status" value="1"/>
</dbReference>
<gene>
    <name evidence="1" type="ORF">ROG8370_00852</name>
</gene>
<dbReference type="EMBL" id="FWFJ01000005">
    <property type="protein sequence ID" value="SLN24014.1"/>
    <property type="molecule type" value="Genomic_DNA"/>
</dbReference>
<dbReference type="Gene3D" id="3.10.129.10">
    <property type="entry name" value="Hotdog Thioesterase"/>
    <property type="match status" value="1"/>
</dbReference>
<dbReference type="SUPFAM" id="SSF54637">
    <property type="entry name" value="Thioesterase/thiol ester dehydrase-isomerase"/>
    <property type="match status" value="1"/>
</dbReference>
<keyword evidence="2" id="KW-1185">Reference proteome</keyword>
<dbReference type="InterPro" id="IPR051490">
    <property type="entry name" value="THEM6_lcsJ_thioesterase"/>
</dbReference>
<name>A0A1X6YKV6_9RHOB</name>
<dbReference type="InterPro" id="IPR029069">
    <property type="entry name" value="HotDog_dom_sf"/>
</dbReference>
<proteinExistence type="predicted"/>
<dbReference type="OrthoDB" id="3727779at2"/>
<evidence type="ECO:0008006" key="3">
    <source>
        <dbReference type="Google" id="ProtNLM"/>
    </source>
</evidence>
<evidence type="ECO:0000313" key="2">
    <source>
        <dbReference type="Proteomes" id="UP000194012"/>
    </source>
</evidence>
<dbReference type="Proteomes" id="UP000194012">
    <property type="component" value="Unassembled WGS sequence"/>
</dbReference>
<protein>
    <recommendedName>
        <fullName evidence="3">Thioesterase superfamily protein</fullName>
    </recommendedName>
</protein>
<organism evidence="1 2">
    <name type="scientific">Roseovarius gaetbuli</name>
    <dbReference type="NCBI Taxonomy" id="1356575"/>
    <lineage>
        <taxon>Bacteria</taxon>
        <taxon>Pseudomonadati</taxon>
        <taxon>Pseudomonadota</taxon>
        <taxon>Alphaproteobacteria</taxon>
        <taxon>Rhodobacterales</taxon>
        <taxon>Roseobacteraceae</taxon>
        <taxon>Roseovarius</taxon>
    </lineage>
</organism>
<dbReference type="PANTHER" id="PTHR12475">
    <property type="match status" value="1"/>
</dbReference>